<dbReference type="PROSITE" id="PS50089">
    <property type="entry name" value="ZF_RING_2"/>
    <property type="match status" value="2"/>
</dbReference>
<dbReference type="CDD" id="cd16464">
    <property type="entry name" value="RING-H2_Pirh2-like"/>
    <property type="match status" value="1"/>
</dbReference>
<evidence type="ECO:0000313" key="9">
    <source>
        <dbReference type="EMBL" id="KAB8075051.1"/>
    </source>
</evidence>
<dbReference type="SUPFAM" id="SSF57850">
    <property type="entry name" value="RING/U-box"/>
    <property type="match status" value="1"/>
</dbReference>
<keyword evidence="3" id="KW-0862">Zinc</keyword>
<dbReference type="Pfam" id="PF13639">
    <property type="entry name" value="zf-RING_2"/>
    <property type="match status" value="1"/>
</dbReference>
<dbReference type="Pfam" id="PF14599">
    <property type="entry name" value="zinc_ribbon_6"/>
    <property type="match status" value="1"/>
</dbReference>
<dbReference type="InterPro" id="IPR001841">
    <property type="entry name" value="Znf_RING"/>
</dbReference>
<evidence type="ECO:0000256" key="2">
    <source>
        <dbReference type="ARBA" id="ARBA00022771"/>
    </source>
</evidence>
<feature type="compositionally biased region" description="Polar residues" evidence="5">
    <location>
        <begin position="33"/>
        <end position="53"/>
    </location>
</feature>
<dbReference type="GO" id="GO:0016567">
    <property type="term" value="P:protein ubiquitination"/>
    <property type="evidence" value="ECO:0007669"/>
    <property type="project" value="TreeGrafter"/>
</dbReference>
<dbReference type="PANTHER" id="PTHR21319:SF0">
    <property type="entry name" value="AND RING FINGER DOMAIN PROTEIN, PUTATIVE (AFU_ORTHOLOGUE AFUA_1G08900)-RELATED"/>
    <property type="match status" value="1"/>
</dbReference>
<dbReference type="GO" id="GO:0008270">
    <property type="term" value="F:zinc ion binding"/>
    <property type="evidence" value="ECO:0007669"/>
    <property type="project" value="UniProtKB-KW"/>
</dbReference>
<feature type="compositionally biased region" description="Acidic residues" evidence="5">
    <location>
        <begin position="728"/>
        <end position="747"/>
    </location>
</feature>
<dbReference type="OrthoDB" id="411372at2759"/>
<evidence type="ECO:0008006" key="11">
    <source>
        <dbReference type="Google" id="ProtNLM"/>
    </source>
</evidence>
<dbReference type="Pfam" id="PF05495">
    <property type="entry name" value="zf-CHY"/>
    <property type="match status" value="1"/>
</dbReference>
<feature type="region of interest" description="Disordered" evidence="5">
    <location>
        <begin position="648"/>
        <end position="678"/>
    </location>
</feature>
<dbReference type="GO" id="GO:0006511">
    <property type="term" value="P:ubiquitin-dependent protein catabolic process"/>
    <property type="evidence" value="ECO:0007669"/>
    <property type="project" value="TreeGrafter"/>
</dbReference>
<dbReference type="Gene3D" id="2.20.28.10">
    <property type="match status" value="1"/>
</dbReference>
<gene>
    <name evidence="9" type="ORF">BDV29DRAFT_114044</name>
</gene>
<organism evidence="9 10">
    <name type="scientific">Aspergillus leporis</name>
    <dbReference type="NCBI Taxonomy" id="41062"/>
    <lineage>
        <taxon>Eukaryota</taxon>
        <taxon>Fungi</taxon>
        <taxon>Dikarya</taxon>
        <taxon>Ascomycota</taxon>
        <taxon>Pezizomycotina</taxon>
        <taxon>Eurotiomycetes</taxon>
        <taxon>Eurotiomycetidae</taxon>
        <taxon>Eurotiales</taxon>
        <taxon>Aspergillaceae</taxon>
        <taxon>Aspergillus</taxon>
        <taxon>Aspergillus subgen. Circumdati</taxon>
    </lineage>
</organism>
<dbReference type="GO" id="GO:0061630">
    <property type="term" value="F:ubiquitin protein ligase activity"/>
    <property type="evidence" value="ECO:0007669"/>
    <property type="project" value="TreeGrafter"/>
</dbReference>
<sequence length="753" mass="84391">MLPPALHERAHYFFADWTRRSAARRLSQETEQSRPPSTLDQPAPLTIQNSNCGARNEDDSNSIARSVMSYSDQERHPNIGLHDEYVASEDGPSFSATGLNGQNHETEPLSLLQQSTHITDNITSEDSSHHAVIMHGIDSTEPRLAPSVIIPPRNSTHQPSLALRETERDSHTHLDIYENVGQSSLPEDDGMGTLRKKIHAVRDLKYSSAEQARMIHELMTENYNACQSNIDSQLVQGAPSLSRPRSPDRPITPNHRWSGLSFDQRSITPATTVSIAQQENQYSLTAEDLKPTFFPKDEQESPMDDVDDTDVEEFEEACLGCRHYKRNVKLQCYACKRWYTCRFCHDEVEDHHLDRPKTENMLCMLCGHAQPATQFCRQCGEQSAQYYCNICKLWDNDTSKSIYHCNDCGICRIGQGLGKDFFHCKTCSVCLPISIENTHRCIERSTQCDCPICGDYMFTSPETVVFIRCGHSIHQKCLSEYSKNSYRCPICSKTITNMESTFRNLDRTIQSQPMPAEFKDTKALIYCNDCGAKSVVKYHWLGLKCDMCESYNTAQIRLLHGDILDSLEEDGVGGNLTAIRTRSSSQGADEVVPPRLTSFRIDTNSGSGTSSNLRPNTPLSAEPNGRFSSYSITRGRAVSPVISNYFGIPPERSSERPKSTSLFGDQTPKENENEDSGEIRFWGTKFKYRYGFLGRGTESADGTSEANGEEEDEGAGAGDDGRSCCSNSDEENEDGEEGDEDDDDESIDIFGHR</sequence>
<dbReference type="SUPFAM" id="SSF161219">
    <property type="entry name" value="CHY zinc finger-like"/>
    <property type="match status" value="1"/>
</dbReference>
<evidence type="ECO:0000256" key="3">
    <source>
        <dbReference type="ARBA" id="ARBA00022833"/>
    </source>
</evidence>
<feature type="region of interest" description="Disordered" evidence="5">
    <location>
        <begin position="581"/>
        <end position="628"/>
    </location>
</feature>
<dbReference type="PROSITE" id="PS51270">
    <property type="entry name" value="ZF_CTCHY"/>
    <property type="match status" value="1"/>
</dbReference>
<evidence type="ECO:0000256" key="4">
    <source>
        <dbReference type="PROSITE-ProRule" id="PRU00601"/>
    </source>
</evidence>
<keyword evidence="10" id="KW-1185">Reference proteome</keyword>
<dbReference type="AlphaFoldDB" id="A0A5N5X2Q3"/>
<evidence type="ECO:0000313" key="10">
    <source>
        <dbReference type="Proteomes" id="UP000326565"/>
    </source>
</evidence>
<dbReference type="InterPro" id="IPR013083">
    <property type="entry name" value="Znf_RING/FYVE/PHD"/>
</dbReference>
<feature type="domain" description="CHY-type" evidence="7">
    <location>
        <begin position="314"/>
        <end position="381"/>
    </location>
</feature>
<dbReference type="SMART" id="SM00184">
    <property type="entry name" value="RING"/>
    <property type="match status" value="2"/>
</dbReference>
<feature type="region of interest" description="Disordered" evidence="5">
    <location>
        <begin position="696"/>
        <end position="753"/>
    </location>
</feature>
<evidence type="ECO:0000259" key="8">
    <source>
        <dbReference type="PROSITE" id="PS51270"/>
    </source>
</evidence>
<evidence type="ECO:0000259" key="7">
    <source>
        <dbReference type="PROSITE" id="PS51266"/>
    </source>
</evidence>
<accession>A0A5N5X2Q3</accession>
<protein>
    <recommendedName>
        <fullName evidence="11">CHY and RING finger domain protein</fullName>
    </recommendedName>
</protein>
<feature type="compositionally biased region" description="Polar residues" evidence="5">
    <location>
        <begin position="600"/>
        <end position="619"/>
    </location>
</feature>
<dbReference type="InterPro" id="IPR017921">
    <property type="entry name" value="Znf_CTCHY"/>
</dbReference>
<feature type="region of interest" description="Disordered" evidence="5">
    <location>
        <begin position="25"/>
        <end position="59"/>
    </location>
</feature>
<dbReference type="SUPFAM" id="SSF161245">
    <property type="entry name" value="Zinc hairpin stack"/>
    <property type="match status" value="1"/>
</dbReference>
<dbReference type="InterPro" id="IPR039512">
    <property type="entry name" value="RCHY1_zinc-ribbon"/>
</dbReference>
<keyword evidence="2 4" id="KW-0863">Zinc-finger</keyword>
<dbReference type="GO" id="GO:0005634">
    <property type="term" value="C:nucleus"/>
    <property type="evidence" value="ECO:0007669"/>
    <property type="project" value="TreeGrafter"/>
</dbReference>
<evidence type="ECO:0000256" key="5">
    <source>
        <dbReference type="SAM" id="MobiDB-lite"/>
    </source>
</evidence>
<dbReference type="PROSITE" id="PS51266">
    <property type="entry name" value="ZF_CHY"/>
    <property type="match status" value="1"/>
</dbReference>
<evidence type="ECO:0000256" key="1">
    <source>
        <dbReference type="ARBA" id="ARBA00022723"/>
    </source>
</evidence>
<evidence type="ECO:0000259" key="6">
    <source>
        <dbReference type="PROSITE" id="PS50089"/>
    </source>
</evidence>
<reference evidence="9 10" key="1">
    <citation type="submission" date="2019-04" db="EMBL/GenBank/DDBJ databases">
        <title>Friends and foes A comparative genomics study of 23 Aspergillus species from section Flavi.</title>
        <authorList>
            <consortium name="DOE Joint Genome Institute"/>
            <person name="Kjaerbolling I."/>
            <person name="Vesth T."/>
            <person name="Frisvad J.C."/>
            <person name="Nybo J.L."/>
            <person name="Theobald S."/>
            <person name="Kildgaard S."/>
            <person name="Isbrandt T."/>
            <person name="Kuo A."/>
            <person name="Sato A."/>
            <person name="Lyhne E.K."/>
            <person name="Kogle M.E."/>
            <person name="Wiebenga A."/>
            <person name="Kun R.S."/>
            <person name="Lubbers R.J."/>
            <person name="Makela M.R."/>
            <person name="Barry K."/>
            <person name="Chovatia M."/>
            <person name="Clum A."/>
            <person name="Daum C."/>
            <person name="Haridas S."/>
            <person name="He G."/>
            <person name="LaButti K."/>
            <person name="Lipzen A."/>
            <person name="Mondo S."/>
            <person name="Riley R."/>
            <person name="Salamov A."/>
            <person name="Simmons B.A."/>
            <person name="Magnuson J.K."/>
            <person name="Henrissat B."/>
            <person name="Mortensen U.H."/>
            <person name="Larsen T.O."/>
            <person name="Devries R.P."/>
            <person name="Grigoriev I.V."/>
            <person name="Machida M."/>
            <person name="Baker S.E."/>
            <person name="Andersen M.R."/>
        </authorList>
    </citation>
    <scope>NUCLEOTIDE SEQUENCE [LARGE SCALE GENOMIC DNA]</scope>
    <source>
        <strain evidence="9 10">CBS 151.66</strain>
    </source>
</reference>
<dbReference type="PANTHER" id="PTHR21319">
    <property type="entry name" value="RING FINGER AND CHY ZINC FINGER DOMAIN-CONTAINING PROTEIN 1"/>
    <property type="match status" value="1"/>
</dbReference>
<proteinExistence type="predicted"/>
<dbReference type="Gene3D" id="3.30.40.10">
    <property type="entry name" value="Zinc/RING finger domain, C3HC4 (zinc finger)"/>
    <property type="match status" value="1"/>
</dbReference>
<dbReference type="InterPro" id="IPR037275">
    <property type="entry name" value="Znf_CTCHY_sf"/>
</dbReference>
<dbReference type="Proteomes" id="UP000326565">
    <property type="component" value="Unassembled WGS sequence"/>
</dbReference>
<feature type="domain" description="RING-type" evidence="6">
    <location>
        <begin position="341"/>
        <end position="392"/>
    </location>
</feature>
<dbReference type="InterPro" id="IPR037274">
    <property type="entry name" value="Znf_CHY_sf"/>
</dbReference>
<dbReference type="EMBL" id="ML732200">
    <property type="protein sequence ID" value="KAB8075051.1"/>
    <property type="molecule type" value="Genomic_DNA"/>
</dbReference>
<keyword evidence="1" id="KW-0479">Metal-binding</keyword>
<dbReference type="InterPro" id="IPR008913">
    <property type="entry name" value="Znf_CHY"/>
</dbReference>
<feature type="domain" description="CTCHY-type" evidence="8">
    <location>
        <begin position="383"/>
        <end position="449"/>
    </location>
</feature>
<name>A0A5N5X2Q3_9EURO</name>
<feature type="domain" description="RING-type" evidence="6">
    <location>
        <begin position="450"/>
        <end position="492"/>
    </location>
</feature>